<dbReference type="AlphaFoldDB" id="A0A516Q1R1"/>
<dbReference type="OrthoDB" id="8132905at2"/>
<feature type="domain" description="Calcineurin-like phosphoesterase" evidence="2">
    <location>
        <begin position="52"/>
        <end position="277"/>
    </location>
</feature>
<proteinExistence type="predicted"/>
<keyword evidence="4" id="KW-1185">Reference proteome</keyword>
<accession>A0A516Q1R1</accession>
<name>A0A516Q1R1_9ACTN</name>
<evidence type="ECO:0000259" key="2">
    <source>
        <dbReference type="Pfam" id="PF00149"/>
    </source>
</evidence>
<dbReference type="Gene3D" id="3.60.21.10">
    <property type="match status" value="1"/>
</dbReference>
<dbReference type="KEGG" id="mik:FOE78_16895"/>
<dbReference type="PANTHER" id="PTHR16509">
    <property type="match status" value="1"/>
</dbReference>
<dbReference type="GO" id="GO:0030145">
    <property type="term" value="F:manganese ion binding"/>
    <property type="evidence" value="ECO:0007669"/>
    <property type="project" value="TreeGrafter"/>
</dbReference>
<dbReference type="InterPro" id="IPR004843">
    <property type="entry name" value="Calcineurin-like_PHP"/>
</dbReference>
<feature type="region of interest" description="Disordered" evidence="1">
    <location>
        <begin position="1"/>
        <end position="32"/>
    </location>
</feature>
<evidence type="ECO:0000313" key="3">
    <source>
        <dbReference type="EMBL" id="QDP97375.1"/>
    </source>
</evidence>
<gene>
    <name evidence="3" type="ORF">FOE78_16895</name>
</gene>
<evidence type="ECO:0000256" key="1">
    <source>
        <dbReference type="SAM" id="MobiDB-lite"/>
    </source>
</evidence>
<dbReference type="EMBL" id="CP041692">
    <property type="protein sequence ID" value="QDP97375.1"/>
    <property type="molecule type" value="Genomic_DNA"/>
</dbReference>
<evidence type="ECO:0000313" key="4">
    <source>
        <dbReference type="Proteomes" id="UP000319263"/>
    </source>
</evidence>
<dbReference type="Pfam" id="PF00149">
    <property type="entry name" value="Metallophos"/>
    <property type="match status" value="1"/>
</dbReference>
<reference evidence="3 4" key="1">
    <citation type="submission" date="2019-07" db="EMBL/GenBank/DDBJ databases">
        <title>Microlunatus dokdonensis sp. nov. isolated from the rhizospheric soil of the wild plant Elymus tsukushiensis.</title>
        <authorList>
            <person name="Ghim S.-Y."/>
            <person name="Hwang Y.-J."/>
            <person name="Son J.-S."/>
            <person name="Shin J.-H."/>
        </authorList>
    </citation>
    <scope>NUCLEOTIDE SEQUENCE [LARGE SCALE GENOMIC DNA]</scope>
    <source>
        <strain evidence="3 4">KUDC0627</strain>
    </source>
</reference>
<dbReference type="Proteomes" id="UP000319263">
    <property type="component" value="Chromosome"/>
</dbReference>
<dbReference type="SUPFAM" id="SSF56300">
    <property type="entry name" value="Metallo-dependent phosphatases"/>
    <property type="match status" value="1"/>
</dbReference>
<dbReference type="InterPro" id="IPR029052">
    <property type="entry name" value="Metallo-depent_PP-like"/>
</dbReference>
<organism evidence="3 4">
    <name type="scientific">Microlunatus elymi</name>
    <dbReference type="NCBI Taxonomy" id="2596828"/>
    <lineage>
        <taxon>Bacteria</taxon>
        <taxon>Bacillati</taxon>
        <taxon>Actinomycetota</taxon>
        <taxon>Actinomycetes</taxon>
        <taxon>Propionibacteriales</taxon>
        <taxon>Propionibacteriaceae</taxon>
        <taxon>Microlunatus</taxon>
    </lineage>
</organism>
<dbReference type="GO" id="GO:0008663">
    <property type="term" value="F:2',3'-cyclic-nucleotide 2'-phosphodiesterase activity"/>
    <property type="evidence" value="ECO:0007669"/>
    <property type="project" value="TreeGrafter"/>
</dbReference>
<dbReference type="GO" id="GO:0047631">
    <property type="term" value="F:ADP-ribose diphosphatase activity"/>
    <property type="evidence" value="ECO:0007669"/>
    <property type="project" value="TreeGrafter"/>
</dbReference>
<protein>
    <submittedName>
        <fullName evidence="3">Phosphatase</fullName>
    </submittedName>
</protein>
<sequence length="329" mass="36891">MNFRARPRGRLPALPPRDQTAPVTAEASNHTARSAATVAGADRDVDAEPLFRFGLLADVQYADDDPRPQIDRYYRYSLGKLAEAITEFNRHELAFVVHLGDLVDHDLENLPPVLNLLRQSTAPVRQVLGNHDFLSRTGPNGVSAEADVFSAFGLERPYYAFDVAGWRFLVLNTNEVGVIAAEPQTERWLQGRQLLDRLAAEKRPNANAWNGTIGPEQTGWLEDQIEDAGTHGLRAAILAHHPVFPDHGDNLLDDHRMRERLPDFPALKVWFNGHQHQGGYGEHGGVNYLTLCGMVQTRRNAYAIAEVYHDRIEIIGFDREPTRTLKINS</sequence>
<dbReference type="PANTHER" id="PTHR16509:SF8">
    <property type="entry name" value="MANGANESE-DEPENDENT ADP-RIBOSE_CDP-ALCOHOL DIPHOSPHATASE"/>
    <property type="match status" value="1"/>
</dbReference>
<dbReference type="GO" id="GO:0047734">
    <property type="term" value="F:CDP-glycerol diphosphatase activity"/>
    <property type="evidence" value="ECO:0007669"/>
    <property type="project" value="TreeGrafter"/>
</dbReference>